<keyword evidence="3" id="KW-1185">Reference proteome</keyword>
<keyword evidence="1" id="KW-0812">Transmembrane</keyword>
<keyword evidence="1" id="KW-1133">Transmembrane helix</keyword>
<feature type="transmembrane region" description="Helical" evidence="1">
    <location>
        <begin position="41"/>
        <end position="57"/>
    </location>
</feature>
<comment type="caution">
    <text evidence="2">The sequence shown here is derived from an EMBL/GenBank/DDBJ whole genome shotgun (WGS) entry which is preliminary data.</text>
</comment>
<evidence type="ECO:0000256" key="1">
    <source>
        <dbReference type="SAM" id="Phobius"/>
    </source>
</evidence>
<accession>A0A0V1L9B9</accession>
<feature type="transmembrane region" description="Helical" evidence="1">
    <location>
        <begin position="6"/>
        <end position="29"/>
    </location>
</feature>
<evidence type="ECO:0000313" key="2">
    <source>
        <dbReference type="EMBL" id="KRZ56164.1"/>
    </source>
</evidence>
<evidence type="ECO:0000313" key="3">
    <source>
        <dbReference type="Proteomes" id="UP000054721"/>
    </source>
</evidence>
<sequence length="96" mass="10896">MLVRSFVHIASIGLILQLLLIFLIFKCSLHNVLLIRGSNSAHRLILLMTFSLAFPVSEVRSNEDRMRKHTTICIFPNQRIVDFATANIYLAIANAE</sequence>
<organism evidence="2 3">
    <name type="scientific">Trichinella nativa</name>
    <dbReference type="NCBI Taxonomy" id="6335"/>
    <lineage>
        <taxon>Eukaryota</taxon>
        <taxon>Metazoa</taxon>
        <taxon>Ecdysozoa</taxon>
        <taxon>Nematoda</taxon>
        <taxon>Enoplea</taxon>
        <taxon>Dorylaimia</taxon>
        <taxon>Trichinellida</taxon>
        <taxon>Trichinellidae</taxon>
        <taxon>Trichinella</taxon>
    </lineage>
</organism>
<dbReference type="EMBL" id="JYDW01000099">
    <property type="protein sequence ID" value="KRZ56164.1"/>
    <property type="molecule type" value="Genomic_DNA"/>
</dbReference>
<protein>
    <submittedName>
        <fullName evidence="2">Uncharacterized protein</fullName>
    </submittedName>
</protein>
<reference evidence="2 3" key="1">
    <citation type="submission" date="2015-05" db="EMBL/GenBank/DDBJ databases">
        <title>Evolution of Trichinella species and genotypes.</title>
        <authorList>
            <person name="Korhonen P.K."/>
            <person name="Edoardo P."/>
            <person name="Giuseppe L.R."/>
            <person name="Gasser R.B."/>
        </authorList>
    </citation>
    <scope>NUCLEOTIDE SEQUENCE [LARGE SCALE GENOMIC DNA]</scope>
    <source>
        <strain evidence="2">ISS10</strain>
    </source>
</reference>
<dbReference type="Proteomes" id="UP000054721">
    <property type="component" value="Unassembled WGS sequence"/>
</dbReference>
<name>A0A0V1L9B9_9BILA</name>
<keyword evidence="1" id="KW-0472">Membrane</keyword>
<dbReference type="AlphaFoldDB" id="A0A0V1L9B9"/>
<proteinExistence type="predicted"/>
<gene>
    <name evidence="2" type="ORF">T02_1323</name>
</gene>